<accession>A0A418IBQ7</accession>
<dbReference type="InterPro" id="IPR011235">
    <property type="entry name" value="MepB-like"/>
</dbReference>
<dbReference type="InterPro" id="IPR038231">
    <property type="entry name" value="MepB-like_sf"/>
</dbReference>
<gene>
    <name evidence="1" type="ORF">BU112_14535</name>
</gene>
<protein>
    <submittedName>
        <fullName evidence="1">MepB protein</fullName>
    </submittedName>
</protein>
<sequence length="71" mass="8497">MYKSVDLINSVFKFTNDINIKTLETEIFNEEYESCTFQTNKQTFRSRIAKKTPNKRGYFVVFWTKDNANKN</sequence>
<proteinExistence type="predicted"/>
<name>A0A418IBQ7_9STAP</name>
<evidence type="ECO:0000313" key="2">
    <source>
        <dbReference type="Proteomes" id="UP000286317"/>
    </source>
</evidence>
<organism evidence="1 2">
    <name type="scientific">Staphylococcus shinii</name>
    <dbReference type="NCBI Taxonomy" id="2912228"/>
    <lineage>
        <taxon>Bacteria</taxon>
        <taxon>Bacillati</taxon>
        <taxon>Bacillota</taxon>
        <taxon>Bacilli</taxon>
        <taxon>Bacillales</taxon>
        <taxon>Staphylococcaceae</taxon>
        <taxon>Staphylococcus</taxon>
    </lineage>
</organism>
<evidence type="ECO:0000313" key="1">
    <source>
        <dbReference type="EMBL" id="RIM95907.1"/>
    </source>
</evidence>
<dbReference type="Pfam" id="PF08877">
    <property type="entry name" value="MepB-like"/>
    <property type="match status" value="1"/>
</dbReference>
<dbReference type="AlphaFoldDB" id="A0A418IBQ7"/>
<comment type="caution">
    <text evidence="1">The sequence shown here is derived from an EMBL/GenBank/DDBJ whole genome shotgun (WGS) entry which is preliminary data.</text>
</comment>
<dbReference type="Gene3D" id="3.40.1350.140">
    <property type="entry name" value="MepB-like"/>
    <property type="match status" value="1"/>
</dbReference>
<dbReference type="RefSeq" id="WP_182478080.1">
    <property type="nucleotide sequence ID" value="NZ_QXUF01000212.1"/>
</dbReference>
<dbReference type="Proteomes" id="UP000286317">
    <property type="component" value="Unassembled WGS sequence"/>
</dbReference>
<feature type="non-terminal residue" evidence="1">
    <location>
        <position position="71"/>
    </location>
</feature>
<keyword evidence="2" id="KW-1185">Reference proteome</keyword>
<reference evidence="1 2" key="1">
    <citation type="journal article" date="2016" name="Front. Microbiol.">
        <title>Comprehensive Phylogenetic Analysis of Bovine Non-aureus Staphylococci Species Based on Whole-Genome Sequencing.</title>
        <authorList>
            <person name="Naushad S."/>
            <person name="Barkema H.W."/>
            <person name="Luby C."/>
            <person name="Condas L.A."/>
            <person name="Nobrega D.B."/>
            <person name="Carson D.A."/>
            <person name="De Buck J."/>
        </authorList>
    </citation>
    <scope>NUCLEOTIDE SEQUENCE [LARGE SCALE GENOMIC DNA]</scope>
    <source>
        <strain evidence="1 2">SNUC 4554</strain>
    </source>
</reference>
<dbReference type="EMBL" id="QXUF01000212">
    <property type="protein sequence ID" value="RIM95907.1"/>
    <property type="molecule type" value="Genomic_DNA"/>
</dbReference>